<evidence type="ECO:0000313" key="1">
    <source>
        <dbReference type="EMBL" id="GGR14459.1"/>
    </source>
</evidence>
<keyword evidence="2" id="KW-1185">Reference proteome</keyword>
<reference evidence="1" key="2">
    <citation type="submission" date="2020-09" db="EMBL/GenBank/DDBJ databases">
        <authorList>
            <person name="Sun Q."/>
            <person name="Ohkuma M."/>
        </authorList>
    </citation>
    <scope>NUCLEOTIDE SEQUENCE</scope>
    <source>
        <strain evidence="1">JCM 31311</strain>
    </source>
</reference>
<comment type="caution">
    <text evidence="1">The sequence shown here is derived from an EMBL/GenBank/DDBJ whole genome shotgun (WGS) entry which is preliminary data.</text>
</comment>
<dbReference type="Proteomes" id="UP000603865">
    <property type="component" value="Unassembled WGS sequence"/>
</dbReference>
<dbReference type="EMBL" id="BMQL01000017">
    <property type="protein sequence ID" value="GGR14459.1"/>
    <property type="molecule type" value="Genomic_DNA"/>
</dbReference>
<accession>A0A918F6Y2</accession>
<gene>
    <name evidence="1" type="ORF">GCM10008957_29070</name>
</gene>
<organism evidence="1 2">
    <name type="scientific">Deinococcus ruber</name>
    <dbReference type="NCBI Taxonomy" id="1848197"/>
    <lineage>
        <taxon>Bacteria</taxon>
        <taxon>Thermotogati</taxon>
        <taxon>Deinococcota</taxon>
        <taxon>Deinococci</taxon>
        <taxon>Deinococcales</taxon>
        <taxon>Deinococcaceae</taxon>
        <taxon>Deinococcus</taxon>
    </lineage>
</organism>
<name>A0A918F6Y2_9DEIO</name>
<reference evidence="1" key="1">
    <citation type="journal article" date="2014" name="Int. J. Syst. Evol. Microbiol.">
        <title>Complete genome sequence of Corynebacterium casei LMG S-19264T (=DSM 44701T), isolated from a smear-ripened cheese.</title>
        <authorList>
            <consortium name="US DOE Joint Genome Institute (JGI-PGF)"/>
            <person name="Walter F."/>
            <person name="Albersmeier A."/>
            <person name="Kalinowski J."/>
            <person name="Ruckert C."/>
        </authorList>
    </citation>
    <scope>NUCLEOTIDE SEQUENCE</scope>
    <source>
        <strain evidence="1">JCM 31311</strain>
    </source>
</reference>
<dbReference type="AlphaFoldDB" id="A0A918F6Y2"/>
<sequence>MPIFSEQELNLLTQSCYKNPRLAEWLERSLTEGPGDYDWMLTAEGFYPDDEIPLFENILAEIEHQGTIYPATFVAVPVLCQLPERFPQQDHSVLLETLARIEESRRAQNDDGQPVPELIRDKYFKALTHLSESLTTPTLLSGPLK</sequence>
<proteinExistence type="predicted"/>
<evidence type="ECO:0000313" key="2">
    <source>
        <dbReference type="Proteomes" id="UP000603865"/>
    </source>
</evidence>
<dbReference type="RefSeq" id="WP_189091243.1">
    <property type="nucleotide sequence ID" value="NZ_BMQL01000017.1"/>
</dbReference>
<protein>
    <submittedName>
        <fullName evidence="1">Uncharacterized protein</fullName>
    </submittedName>
</protein>